<evidence type="ECO:0000256" key="1">
    <source>
        <dbReference type="SAM" id="MobiDB-lite"/>
    </source>
</evidence>
<keyword evidence="2" id="KW-1133">Transmembrane helix</keyword>
<dbReference type="InterPro" id="IPR000326">
    <property type="entry name" value="PAP2/HPO"/>
</dbReference>
<dbReference type="CDD" id="cd03392">
    <property type="entry name" value="PAP2_like_2"/>
    <property type="match status" value="1"/>
</dbReference>
<name>A0ABN1U1K2_9ACTN</name>
<evidence type="ECO:0000313" key="5">
    <source>
        <dbReference type="Proteomes" id="UP001499987"/>
    </source>
</evidence>
<evidence type="ECO:0000259" key="3">
    <source>
        <dbReference type="SMART" id="SM00014"/>
    </source>
</evidence>
<dbReference type="RefSeq" id="WP_344627010.1">
    <property type="nucleotide sequence ID" value="NZ_BAAALD010000085.1"/>
</dbReference>
<feature type="domain" description="Phosphatidic acid phosphatase type 2/haloperoxidase" evidence="3">
    <location>
        <begin position="121"/>
        <end position="237"/>
    </location>
</feature>
<gene>
    <name evidence="4" type="ORF">GCM10009663_61930</name>
</gene>
<keyword evidence="2" id="KW-0812">Transmembrane</keyword>
<feature type="transmembrane region" description="Helical" evidence="2">
    <location>
        <begin position="36"/>
        <end position="61"/>
    </location>
</feature>
<feature type="transmembrane region" description="Helical" evidence="2">
    <location>
        <begin position="222"/>
        <end position="240"/>
    </location>
</feature>
<dbReference type="PANTHER" id="PTHR14969:SF13">
    <property type="entry name" value="AT30094P"/>
    <property type="match status" value="1"/>
</dbReference>
<dbReference type="SUPFAM" id="SSF48317">
    <property type="entry name" value="Acid phosphatase/Vanadium-dependent haloperoxidase"/>
    <property type="match status" value="1"/>
</dbReference>
<dbReference type="Proteomes" id="UP001499987">
    <property type="component" value="Unassembled WGS sequence"/>
</dbReference>
<feature type="compositionally biased region" description="Basic and acidic residues" evidence="1">
    <location>
        <begin position="1"/>
        <end position="18"/>
    </location>
</feature>
<dbReference type="PANTHER" id="PTHR14969">
    <property type="entry name" value="SPHINGOSINE-1-PHOSPHATE PHOSPHOHYDROLASE"/>
    <property type="match status" value="1"/>
</dbReference>
<organism evidence="4 5">
    <name type="scientific">Kitasatospora arboriphila</name>
    <dbReference type="NCBI Taxonomy" id="258052"/>
    <lineage>
        <taxon>Bacteria</taxon>
        <taxon>Bacillati</taxon>
        <taxon>Actinomycetota</taxon>
        <taxon>Actinomycetes</taxon>
        <taxon>Kitasatosporales</taxon>
        <taxon>Streptomycetaceae</taxon>
        <taxon>Kitasatospora</taxon>
    </lineage>
</organism>
<keyword evidence="2" id="KW-0472">Membrane</keyword>
<feature type="transmembrane region" description="Helical" evidence="2">
    <location>
        <begin position="117"/>
        <end position="137"/>
    </location>
</feature>
<feature type="transmembrane region" description="Helical" evidence="2">
    <location>
        <begin position="81"/>
        <end position="105"/>
    </location>
</feature>
<feature type="transmembrane region" description="Helical" evidence="2">
    <location>
        <begin position="196"/>
        <end position="216"/>
    </location>
</feature>
<dbReference type="EMBL" id="BAAALD010000085">
    <property type="protein sequence ID" value="GAA1112511.1"/>
    <property type="molecule type" value="Genomic_DNA"/>
</dbReference>
<keyword evidence="5" id="KW-1185">Reference proteome</keyword>
<sequence length="259" mass="26743">MSAVADADRAAARPDHGEQPPGTDAPAARRGGRTALAVLVGAWAGFTALAVLFAVHGTAPFGWERDAVQWSGSHRPGAARVAASLVTSFGSALVPYAAAIGAGLLTARRVPAGPRRLLVALAPLGWLGAGQLLRTLIMHGSGRPRPPASGWAVSASGFSFPSGHTFTSATAFGLLAWAVSRHLAATGRPPATRRRWAAVLLGLAALVGLSRVYLAVHWPLDVLGGWLLAAGWLALGALLARRIPWWPSGRPRRAGTDGP</sequence>
<dbReference type="SMART" id="SM00014">
    <property type="entry name" value="acidPPc"/>
    <property type="match status" value="1"/>
</dbReference>
<feature type="region of interest" description="Disordered" evidence="1">
    <location>
        <begin position="1"/>
        <end position="29"/>
    </location>
</feature>
<dbReference type="Pfam" id="PF01569">
    <property type="entry name" value="PAP2"/>
    <property type="match status" value="1"/>
</dbReference>
<protein>
    <recommendedName>
        <fullName evidence="3">Phosphatidic acid phosphatase type 2/haloperoxidase domain-containing protein</fullName>
    </recommendedName>
</protein>
<dbReference type="Gene3D" id="1.20.144.10">
    <property type="entry name" value="Phosphatidic acid phosphatase type 2/haloperoxidase"/>
    <property type="match status" value="1"/>
</dbReference>
<proteinExistence type="predicted"/>
<evidence type="ECO:0000313" key="4">
    <source>
        <dbReference type="EMBL" id="GAA1112511.1"/>
    </source>
</evidence>
<reference evidence="4 5" key="1">
    <citation type="journal article" date="2019" name="Int. J. Syst. Evol. Microbiol.">
        <title>The Global Catalogue of Microorganisms (GCM) 10K type strain sequencing project: providing services to taxonomists for standard genome sequencing and annotation.</title>
        <authorList>
            <consortium name="The Broad Institute Genomics Platform"/>
            <consortium name="The Broad Institute Genome Sequencing Center for Infectious Disease"/>
            <person name="Wu L."/>
            <person name="Ma J."/>
        </authorList>
    </citation>
    <scope>NUCLEOTIDE SEQUENCE [LARGE SCALE GENOMIC DNA]</scope>
    <source>
        <strain evidence="4 5">JCM 13002</strain>
    </source>
</reference>
<comment type="caution">
    <text evidence="4">The sequence shown here is derived from an EMBL/GenBank/DDBJ whole genome shotgun (WGS) entry which is preliminary data.</text>
</comment>
<evidence type="ECO:0000256" key="2">
    <source>
        <dbReference type="SAM" id="Phobius"/>
    </source>
</evidence>
<dbReference type="InterPro" id="IPR036938">
    <property type="entry name" value="PAP2/HPO_sf"/>
</dbReference>
<accession>A0ABN1U1K2</accession>